<keyword evidence="3" id="KW-1185">Reference proteome</keyword>
<sequence length="92" mass="10158">MDNPVQRGHRPVPRAHRHGIRPRGPQPQRCSSDLPAYKRARSRMVSDRGGGYDLIADPRTTNRAHLEGGALLSRVGAGEGQPFITVITLRHC</sequence>
<gene>
    <name evidence="2" type="ORF">GCM10011583_54880</name>
</gene>
<accession>A0ABQ2EQ52</accession>
<comment type="caution">
    <text evidence="2">The sequence shown here is derived from an EMBL/GenBank/DDBJ whole genome shotgun (WGS) entry which is preliminary data.</text>
</comment>
<name>A0ABQ2EQ52_9ACTN</name>
<dbReference type="EMBL" id="BMMV01000021">
    <property type="protein sequence ID" value="GGK16032.1"/>
    <property type="molecule type" value="Genomic_DNA"/>
</dbReference>
<dbReference type="Proteomes" id="UP000660265">
    <property type="component" value="Unassembled WGS sequence"/>
</dbReference>
<evidence type="ECO:0000313" key="2">
    <source>
        <dbReference type="EMBL" id="GGK16032.1"/>
    </source>
</evidence>
<protein>
    <submittedName>
        <fullName evidence="2">Uncharacterized protein</fullName>
    </submittedName>
</protein>
<evidence type="ECO:0000313" key="3">
    <source>
        <dbReference type="Proteomes" id="UP000660265"/>
    </source>
</evidence>
<evidence type="ECO:0000256" key="1">
    <source>
        <dbReference type="SAM" id="MobiDB-lite"/>
    </source>
</evidence>
<proteinExistence type="predicted"/>
<reference evidence="3" key="1">
    <citation type="journal article" date="2019" name="Int. J. Syst. Evol. Microbiol.">
        <title>The Global Catalogue of Microorganisms (GCM) 10K type strain sequencing project: providing services to taxonomists for standard genome sequencing and annotation.</title>
        <authorList>
            <consortium name="The Broad Institute Genomics Platform"/>
            <consortium name="The Broad Institute Genome Sequencing Center for Infectious Disease"/>
            <person name="Wu L."/>
            <person name="Ma J."/>
        </authorList>
    </citation>
    <scope>NUCLEOTIDE SEQUENCE [LARGE SCALE GENOMIC DNA]</scope>
    <source>
        <strain evidence="3">CGMCC 4.7275</strain>
    </source>
</reference>
<feature type="region of interest" description="Disordered" evidence="1">
    <location>
        <begin position="1"/>
        <end position="35"/>
    </location>
</feature>
<organism evidence="2 3">
    <name type="scientific">Streptomyces camponoticapitis</name>
    <dbReference type="NCBI Taxonomy" id="1616125"/>
    <lineage>
        <taxon>Bacteria</taxon>
        <taxon>Bacillati</taxon>
        <taxon>Actinomycetota</taxon>
        <taxon>Actinomycetes</taxon>
        <taxon>Kitasatosporales</taxon>
        <taxon>Streptomycetaceae</taxon>
        <taxon>Streptomyces</taxon>
    </lineage>
</organism>
<feature type="compositionally biased region" description="Basic residues" evidence="1">
    <location>
        <begin position="7"/>
        <end position="21"/>
    </location>
</feature>